<feature type="region of interest" description="Disordered" evidence="4">
    <location>
        <begin position="305"/>
        <end position="440"/>
    </location>
</feature>
<keyword evidence="5" id="KW-1133">Transmembrane helix</keyword>
<evidence type="ECO:0000256" key="2">
    <source>
        <dbReference type="ARBA" id="ARBA00023157"/>
    </source>
</evidence>
<dbReference type="PANTHER" id="PTHR24251">
    <property type="entry name" value="OVOCHYMASE-RELATED"/>
    <property type="match status" value="1"/>
</dbReference>
<dbReference type="Pfam" id="PF00431">
    <property type="entry name" value="CUB"/>
    <property type="match status" value="2"/>
</dbReference>
<dbReference type="Proteomes" id="UP001159405">
    <property type="component" value="Unassembled WGS sequence"/>
</dbReference>
<evidence type="ECO:0000256" key="4">
    <source>
        <dbReference type="SAM" id="MobiDB-lite"/>
    </source>
</evidence>
<dbReference type="Gene3D" id="2.60.120.290">
    <property type="entry name" value="Spermadhesin, CUB domain"/>
    <property type="match status" value="2"/>
</dbReference>
<keyword evidence="2" id="KW-1015">Disulfide bond</keyword>
<sequence length="440" mass="47423">LLSFAAFCDKTFYGSFGTITSPDYDSRSSYANNQNCQLDIKVSSGSAVKLTWTTFDVKGDMPNCNDDYVEIYIGCRRKSIGRYCSDNSYKPHDIYSPDNCLRIKFKSDSSGSGKGFKASYSRIYTSSPGFCYTKYFPKTLSSNSGIMNSRNWPQGSSFYQDCYWKIEVGNGKRIKIAFMDFDLDDDIGCDDDKVKVKGASSSRSYDSSTTVRNSMCGSKSPFSFTSSYDRIWIRFKSNGYNRERGFVAGYVLYKDSKSSSTTSTITGIVVGIIILAVIAGCIYYVFVYRRRLAMRQAAAGQHAMTTQAQMPPPQVGVHYPPPPSQPGYGPPPPAGYGAPPPPGTVPPPGYAPPSYNQVMTAPYPQQAPYPVQQTAGAPPFPSGQPVAMAPYPPEQPGGAPGYPTAPPGGVAPYPAVAPGGTTPYPSAAPGGSAPYPTAPP</sequence>
<feature type="domain" description="CUB" evidence="6">
    <location>
        <begin position="8"/>
        <end position="123"/>
    </location>
</feature>
<dbReference type="SUPFAM" id="SSF49854">
    <property type="entry name" value="Spermadhesin, CUB domain"/>
    <property type="match status" value="2"/>
</dbReference>
<evidence type="ECO:0000256" key="3">
    <source>
        <dbReference type="PROSITE-ProRule" id="PRU00059"/>
    </source>
</evidence>
<feature type="domain" description="CUB" evidence="6">
    <location>
        <begin position="131"/>
        <end position="253"/>
    </location>
</feature>
<feature type="non-terminal residue" evidence="7">
    <location>
        <position position="1"/>
    </location>
</feature>
<evidence type="ECO:0000313" key="8">
    <source>
        <dbReference type="Proteomes" id="UP001159405"/>
    </source>
</evidence>
<reference evidence="7 8" key="1">
    <citation type="submission" date="2022-05" db="EMBL/GenBank/DDBJ databases">
        <authorList>
            <consortium name="Genoscope - CEA"/>
            <person name="William W."/>
        </authorList>
    </citation>
    <scope>NUCLEOTIDE SEQUENCE [LARGE SCALE GENOMIC DNA]</scope>
</reference>
<dbReference type="InterPro" id="IPR035914">
    <property type="entry name" value="Sperma_CUB_dom_sf"/>
</dbReference>
<feature type="compositionally biased region" description="Low complexity" evidence="4">
    <location>
        <begin position="407"/>
        <end position="440"/>
    </location>
</feature>
<evidence type="ECO:0000313" key="7">
    <source>
        <dbReference type="EMBL" id="CAH3112600.1"/>
    </source>
</evidence>
<dbReference type="SMART" id="SM00042">
    <property type="entry name" value="CUB"/>
    <property type="match status" value="2"/>
</dbReference>
<keyword evidence="8" id="KW-1185">Reference proteome</keyword>
<evidence type="ECO:0000259" key="6">
    <source>
        <dbReference type="PROSITE" id="PS01180"/>
    </source>
</evidence>
<dbReference type="InterPro" id="IPR000859">
    <property type="entry name" value="CUB_dom"/>
</dbReference>
<feature type="compositionally biased region" description="Low complexity" evidence="4">
    <location>
        <begin position="361"/>
        <end position="373"/>
    </location>
</feature>
<dbReference type="PANTHER" id="PTHR24251:SF30">
    <property type="entry name" value="MEMBRANE FRIZZLED-RELATED PROTEIN"/>
    <property type="match status" value="1"/>
</dbReference>
<evidence type="ECO:0000256" key="1">
    <source>
        <dbReference type="ARBA" id="ARBA00022737"/>
    </source>
</evidence>
<dbReference type="PROSITE" id="PS01180">
    <property type="entry name" value="CUB"/>
    <property type="match status" value="2"/>
</dbReference>
<gene>
    <name evidence="7" type="ORF">PLOB_00021401</name>
</gene>
<protein>
    <recommendedName>
        <fullName evidence="6">CUB domain-containing protein</fullName>
    </recommendedName>
</protein>
<organism evidence="7 8">
    <name type="scientific">Porites lobata</name>
    <dbReference type="NCBI Taxonomy" id="104759"/>
    <lineage>
        <taxon>Eukaryota</taxon>
        <taxon>Metazoa</taxon>
        <taxon>Cnidaria</taxon>
        <taxon>Anthozoa</taxon>
        <taxon>Hexacorallia</taxon>
        <taxon>Scleractinia</taxon>
        <taxon>Fungiina</taxon>
        <taxon>Poritidae</taxon>
        <taxon>Porites</taxon>
    </lineage>
</organism>
<name>A0ABN8NNY3_9CNID</name>
<comment type="caution">
    <text evidence="3">Lacks conserved residue(s) required for the propagation of feature annotation.</text>
</comment>
<keyword evidence="5" id="KW-0812">Transmembrane</keyword>
<accession>A0ABN8NNY3</accession>
<keyword evidence="1" id="KW-0677">Repeat</keyword>
<keyword evidence="5" id="KW-0472">Membrane</keyword>
<comment type="caution">
    <text evidence="7">The sequence shown here is derived from an EMBL/GenBank/DDBJ whole genome shotgun (WGS) entry which is preliminary data.</text>
</comment>
<proteinExistence type="predicted"/>
<feature type="compositionally biased region" description="Pro residues" evidence="4">
    <location>
        <begin position="310"/>
        <end position="351"/>
    </location>
</feature>
<dbReference type="EMBL" id="CALNXK010000025">
    <property type="protein sequence ID" value="CAH3112600.1"/>
    <property type="molecule type" value="Genomic_DNA"/>
</dbReference>
<dbReference type="CDD" id="cd00041">
    <property type="entry name" value="CUB"/>
    <property type="match status" value="2"/>
</dbReference>
<evidence type="ECO:0000256" key="5">
    <source>
        <dbReference type="SAM" id="Phobius"/>
    </source>
</evidence>
<feature type="transmembrane region" description="Helical" evidence="5">
    <location>
        <begin position="265"/>
        <end position="286"/>
    </location>
</feature>